<feature type="transmembrane region" description="Helical" evidence="5">
    <location>
        <begin position="12"/>
        <end position="31"/>
    </location>
</feature>
<name>A0A1F7HKT2_9BACT</name>
<accession>A0A1F7HKT2</accession>
<feature type="transmembrane region" description="Helical" evidence="5">
    <location>
        <begin position="255"/>
        <end position="272"/>
    </location>
</feature>
<dbReference type="InterPro" id="IPR051533">
    <property type="entry name" value="WaaL-like"/>
</dbReference>
<sequence length="402" mass="45881">MDQSLSERIKRGVWWIYLFLLPSQFGRHFFMNFSYVSGVRVDYLAPTLYLTDILFFVLLALYWSVVKKNFIHATPTRMAIFLLFAINVLFAQFSILAAYSVFKFIQIYAVYVLARSMKLTPRFILQAFSAGAVIQLVLTLMQFSSSQSVQGVFYLLGERFMTLTSPGVAKAAFLGREILRPYGTFSHPNSLAGFYVLVYSYALSIKTKSLWRALLMGISSLLIFISFSKLAILTYLFITIMYLIFYLLKPCRLCIIARLTVLVVVAGVFLQTQTDPLTFEKRLSLFKQALLVITQRPVFGTGFGHHLFATTEFINQYAYFFLQPVHNIFILFMMQAGIILSGIVGWQLWAVVNAHWKKIALPLLVIFITGSGDHYWLTLQQNMLLMGTIFGLLDKKSSSAYS</sequence>
<evidence type="ECO:0000256" key="1">
    <source>
        <dbReference type="ARBA" id="ARBA00004141"/>
    </source>
</evidence>
<protein>
    <recommendedName>
        <fullName evidence="6">O-antigen ligase-related domain-containing protein</fullName>
    </recommendedName>
</protein>
<feature type="domain" description="O-antigen ligase-related" evidence="6">
    <location>
        <begin position="215"/>
        <end position="340"/>
    </location>
</feature>
<evidence type="ECO:0000313" key="8">
    <source>
        <dbReference type="Proteomes" id="UP000178098"/>
    </source>
</evidence>
<comment type="caution">
    <text evidence="7">The sequence shown here is derived from an EMBL/GenBank/DDBJ whole genome shotgun (WGS) entry which is preliminary data.</text>
</comment>
<feature type="transmembrane region" description="Helical" evidence="5">
    <location>
        <begin position="185"/>
        <end position="203"/>
    </location>
</feature>
<dbReference type="InterPro" id="IPR007016">
    <property type="entry name" value="O-antigen_ligase-rel_domated"/>
</dbReference>
<dbReference type="Proteomes" id="UP000178098">
    <property type="component" value="Unassembled WGS sequence"/>
</dbReference>
<feature type="transmembrane region" description="Helical" evidence="5">
    <location>
        <begin position="78"/>
        <end position="102"/>
    </location>
</feature>
<comment type="subcellular location">
    <subcellularLocation>
        <location evidence="1">Membrane</location>
        <topology evidence="1">Multi-pass membrane protein</topology>
    </subcellularLocation>
</comment>
<keyword evidence="3 5" id="KW-1133">Transmembrane helix</keyword>
<feature type="transmembrane region" description="Helical" evidence="5">
    <location>
        <begin position="122"/>
        <end position="140"/>
    </location>
</feature>
<gene>
    <name evidence="7" type="ORF">A3D08_03035</name>
</gene>
<feature type="transmembrane region" description="Helical" evidence="5">
    <location>
        <begin position="232"/>
        <end position="248"/>
    </location>
</feature>
<dbReference type="AlphaFoldDB" id="A0A1F7HKT2"/>
<evidence type="ECO:0000256" key="2">
    <source>
        <dbReference type="ARBA" id="ARBA00022692"/>
    </source>
</evidence>
<evidence type="ECO:0000256" key="3">
    <source>
        <dbReference type="ARBA" id="ARBA00022989"/>
    </source>
</evidence>
<reference evidence="7 8" key="1">
    <citation type="journal article" date="2016" name="Nat. Commun.">
        <title>Thousands of microbial genomes shed light on interconnected biogeochemical processes in an aquifer system.</title>
        <authorList>
            <person name="Anantharaman K."/>
            <person name="Brown C.T."/>
            <person name="Hug L.A."/>
            <person name="Sharon I."/>
            <person name="Castelle C.J."/>
            <person name="Probst A.J."/>
            <person name="Thomas B.C."/>
            <person name="Singh A."/>
            <person name="Wilkins M.J."/>
            <person name="Karaoz U."/>
            <person name="Brodie E.L."/>
            <person name="Williams K.H."/>
            <person name="Hubbard S.S."/>
            <person name="Banfield J.F."/>
        </authorList>
    </citation>
    <scope>NUCLEOTIDE SEQUENCE [LARGE SCALE GENOMIC DNA]</scope>
</reference>
<evidence type="ECO:0000259" key="6">
    <source>
        <dbReference type="Pfam" id="PF04932"/>
    </source>
</evidence>
<dbReference type="GO" id="GO:0016020">
    <property type="term" value="C:membrane"/>
    <property type="evidence" value="ECO:0007669"/>
    <property type="project" value="UniProtKB-SubCell"/>
</dbReference>
<evidence type="ECO:0000256" key="5">
    <source>
        <dbReference type="SAM" id="Phobius"/>
    </source>
</evidence>
<dbReference type="Pfam" id="PF04932">
    <property type="entry name" value="Wzy_C"/>
    <property type="match status" value="1"/>
</dbReference>
<dbReference type="EMBL" id="MFZT01000008">
    <property type="protein sequence ID" value="OGK31811.1"/>
    <property type="molecule type" value="Genomic_DNA"/>
</dbReference>
<feature type="transmembrane region" description="Helical" evidence="5">
    <location>
        <begin position="359"/>
        <end position="377"/>
    </location>
</feature>
<feature type="transmembrane region" description="Helical" evidence="5">
    <location>
        <begin position="210"/>
        <end position="226"/>
    </location>
</feature>
<feature type="transmembrane region" description="Helical" evidence="5">
    <location>
        <begin position="328"/>
        <end position="352"/>
    </location>
</feature>
<evidence type="ECO:0000313" key="7">
    <source>
        <dbReference type="EMBL" id="OGK31811.1"/>
    </source>
</evidence>
<dbReference type="PANTHER" id="PTHR37422">
    <property type="entry name" value="TEICHURONIC ACID BIOSYNTHESIS PROTEIN TUAE"/>
    <property type="match status" value="1"/>
</dbReference>
<keyword evidence="4 5" id="KW-0472">Membrane</keyword>
<evidence type="ECO:0000256" key="4">
    <source>
        <dbReference type="ARBA" id="ARBA00023136"/>
    </source>
</evidence>
<proteinExistence type="predicted"/>
<dbReference type="PANTHER" id="PTHR37422:SF17">
    <property type="entry name" value="O-ANTIGEN LIGASE"/>
    <property type="match status" value="1"/>
</dbReference>
<organism evidence="7 8">
    <name type="scientific">Candidatus Roizmanbacteria bacterium RIFCSPHIGHO2_02_FULL_43_11</name>
    <dbReference type="NCBI Taxonomy" id="1802043"/>
    <lineage>
        <taxon>Bacteria</taxon>
        <taxon>Candidatus Roizmaniibacteriota</taxon>
    </lineage>
</organism>
<keyword evidence="2 5" id="KW-0812">Transmembrane</keyword>
<feature type="transmembrane region" description="Helical" evidence="5">
    <location>
        <begin position="43"/>
        <end position="66"/>
    </location>
</feature>